<dbReference type="EMBL" id="MGKY01000016">
    <property type="protein sequence ID" value="OGN33467.1"/>
    <property type="molecule type" value="Genomic_DNA"/>
</dbReference>
<evidence type="ECO:0008006" key="4">
    <source>
        <dbReference type="Google" id="ProtNLM"/>
    </source>
</evidence>
<name>A0A1F8H797_9BACT</name>
<dbReference type="Pfam" id="PF13365">
    <property type="entry name" value="Trypsin_2"/>
    <property type="match status" value="1"/>
</dbReference>
<evidence type="ECO:0000313" key="2">
    <source>
        <dbReference type="EMBL" id="OGN33467.1"/>
    </source>
</evidence>
<dbReference type="InterPro" id="IPR009003">
    <property type="entry name" value="Peptidase_S1_PA"/>
</dbReference>
<evidence type="ECO:0000313" key="3">
    <source>
        <dbReference type="Proteomes" id="UP000177745"/>
    </source>
</evidence>
<proteinExistence type="predicted"/>
<dbReference type="Proteomes" id="UP000177745">
    <property type="component" value="Unassembled WGS sequence"/>
</dbReference>
<reference evidence="2 3" key="1">
    <citation type="journal article" date="2016" name="Nat. Commun.">
        <title>Thousands of microbial genomes shed light on interconnected biogeochemical processes in an aquifer system.</title>
        <authorList>
            <person name="Anantharaman K."/>
            <person name="Brown C.T."/>
            <person name="Hug L.A."/>
            <person name="Sharon I."/>
            <person name="Castelle C.J."/>
            <person name="Probst A.J."/>
            <person name="Thomas B.C."/>
            <person name="Singh A."/>
            <person name="Wilkins M.J."/>
            <person name="Karaoz U."/>
            <person name="Brodie E.L."/>
            <person name="Williams K.H."/>
            <person name="Hubbard S.S."/>
            <person name="Banfield J.F."/>
        </authorList>
    </citation>
    <scope>NUCLEOTIDE SEQUENCE [LARGE SCALE GENOMIC DNA]</scope>
</reference>
<accession>A0A1F8H797</accession>
<feature type="signal peptide" evidence="1">
    <location>
        <begin position="1"/>
        <end position="21"/>
    </location>
</feature>
<gene>
    <name evidence="2" type="ORF">A3G51_01720</name>
</gene>
<organism evidence="2 3">
    <name type="scientific">Candidatus Yanofskybacteria bacterium RIFCSPLOWO2_12_FULL_43_11b</name>
    <dbReference type="NCBI Taxonomy" id="1802710"/>
    <lineage>
        <taxon>Bacteria</taxon>
        <taxon>Candidatus Yanofskyibacteriota</taxon>
    </lineage>
</organism>
<evidence type="ECO:0000256" key="1">
    <source>
        <dbReference type="SAM" id="SignalP"/>
    </source>
</evidence>
<dbReference type="Gene3D" id="2.40.10.10">
    <property type="entry name" value="Trypsin-like serine proteases"/>
    <property type="match status" value="1"/>
</dbReference>
<dbReference type="InterPro" id="IPR043504">
    <property type="entry name" value="Peptidase_S1_PA_chymotrypsin"/>
</dbReference>
<protein>
    <recommendedName>
        <fullName evidence="4">Peptidase S1 domain-containing protein</fullName>
    </recommendedName>
</protein>
<feature type="chain" id="PRO_5009535763" description="Peptidase S1 domain-containing protein" evidence="1">
    <location>
        <begin position="22"/>
        <end position="298"/>
    </location>
</feature>
<dbReference type="SUPFAM" id="SSF50494">
    <property type="entry name" value="Trypsin-like serine proteases"/>
    <property type="match status" value="1"/>
</dbReference>
<keyword evidence="1" id="KW-0732">Signal</keyword>
<sequence length="298" mass="33079">MFQKTALLLLFVLLHPSDILAQDMRNRTEEMYRFGRVIIATEPLPDKVYEAQKRKFVISVIFSEKGTNNEIISGIGTGFTTDQPGVIITARHLLSETIRDMDVLKAERIKTNPGFDYTYTFKGTIITRDSWIDFPLTLAAAGEAGTLKDMMALKVGIRTIEQALISGDIKSPNPLGILMRTFEFADASLGEKVFISGYAPILTQLPDKNNNITSIYVDLINFTFPAEITAKIEGMPVNKNGISLMYRMRDGAEPGYSGGLVMNAKGQVVGIISAMSKNFVYAISSKDIKNFLKDNELR</sequence>
<dbReference type="AlphaFoldDB" id="A0A1F8H797"/>
<comment type="caution">
    <text evidence="2">The sequence shown here is derived from an EMBL/GenBank/DDBJ whole genome shotgun (WGS) entry which is preliminary data.</text>
</comment>